<proteinExistence type="predicted"/>
<reference evidence="1" key="1">
    <citation type="journal article" date="2020" name="mSystems">
        <title>Genome- and Community-Level Interaction Insights into Carbon Utilization and Element Cycling Functions of Hydrothermarchaeota in Hydrothermal Sediment.</title>
        <authorList>
            <person name="Zhou Z."/>
            <person name="Liu Y."/>
            <person name="Xu W."/>
            <person name="Pan J."/>
            <person name="Luo Z.H."/>
            <person name="Li M."/>
        </authorList>
    </citation>
    <scope>NUCLEOTIDE SEQUENCE [LARGE SCALE GENOMIC DNA]</scope>
    <source>
        <strain evidence="1">SpSt-418</strain>
    </source>
</reference>
<organism evidence="1">
    <name type="scientific">Oscillatoriales cyanobacterium SpSt-418</name>
    <dbReference type="NCBI Taxonomy" id="2282169"/>
    <lineage>
        <taxon>Bacteria</taxon>
        <taxon>Bacillati</taxon>
        <taxon>Cyanobacteriota</taxon>
        <taxon>Cyanophyceae</taxon>
        <taxon>Oscillatoriophycideae</taxon>
        <taxon>Oscillatoriales</taxon>
    </lineage>
</organism>
<dbReference type="EMBL" id="DSRU01000371">
    <property type="protein sequence ID" value="HFN01096.1"/>
    <property type="molecule type" value="Genomic_DNA"/>
</dbReference>
<comment type="caution">
    <text evidence="1">The sequence shown here is derived from an EMBL/GenBank/DDBJ whole genome shotgun (WGS) entry which is preliminary data.</text>
</comment>
<protein>
    <submittedName>
        <fullName evidence="1">SWIM zinc finger domain-containing protein</fullName>
    </submittedName>
</protein>
<sequence>MLEAPDFADDLAWIRLNILERQGRHQEYLYLAEAEGQTDRYLQMLAKLGRTEEAIAQAHQQMSTPGEALALAQTLREQGELEQALKIATKGLALDGHDQYQLAVWTSELAEGMDQEIALQSRLKAFQLQPSLPDYLKLKELAGQRWASLQQDLLTQLRQDSSYLGTEAKATIFLEEGLIDDAIATVTQLSSYQSDLIHPVMDAAVTHRPDWVIENARRRAESIMNEGKAQYYYYAINWLRRVRAAYLQLGQQEEWKRYRTALLQAHARKRKLVSMLQQRDLT</sequence>
<dbReference type="AlphaFoldDB" id="A0A7C3PJ09"/>
<gene>
    <name evidence="1" type="ORF">ENR64_25745</name>
</gene>
<evidence type="ECO:0000313" key="1">
    <source>
        <dbReference type="EMBL" id="HFN01096.1"/>
    </source>
</evidence>
<name>A0A7C3PJ09_9CYAN</name>
<accession>A0A7C3PJ09</accession>